<dbReference type="EMBL" id="MCGR01000102">
    <property type="protein sequence ID" value="ORY53988.1"/>
    <property type="molecule type" value="Genomic_DNA"/>
</dbReference>
<dbReference type="AlphaFoldDB" id="A0A1Y2D3W9"/>
<evidence type="ECO:0000313" key="3">
    <source>
        <dbReference type="Proteomes" id="UP000193467"/>
    </source>
</evidence>
<comment type="caution">
    <text evidence="2">The sequence shown here is derived from an EMBL/GenBank/DDBJ whole genome shotgun (WGS) entry which is preliminary data.</text>
</comment>
<accession>A0A1Y2D3W9</accession>
<evidence type="ECO:0000256" key="1">
    <source>
        <dbReference type="SAM" id="MobiDB-lite"/>
    </source>
</evidence>
<dbReference type="OrthoDB" id="2670688at2759"/>
<proteinExistence type="predicted"/>
<feature type="region of interest" description="Disordered" evidence="1">
    <location>
        <begin position="233"/>
        <end position="285"/>
    </location>
</feature>
<gene>
    <name evidence="2" type="ORF">BCR35DRAFT_17188</name>
</gene>
<feature type="compositionally biased region" description="Polar residues" evidence="1">
    <location>
        <begin position="101"/>
        <end position="111"/>
    </location>
</feature>
<dbReference type="Proteomes" id="UP000193467">
    <property type="component" value="Unassembled WGS sequence"/>
</dbReference>
<sequence>MVHERPRPPGKRPSSSRQSLAAFVPAPALTSSDDESEATELALPPAPALRNKLSSSSLSMSQPPDSPPDTYDYPHALEDAVQEPGSPSRRTRRVEEDQISPLKSRSTNGGRESTGSISSTSSHVPSAIPFPSSSALVSSDDLRARTPSLHSKTTSLNLDNFQRVMSVADEVKGASGPPLAKEIIQEKSREELELMLQQADRLIREKTHALSELQSSGIRLVRDHQALRQRHDSLLSHTGSSASASTSSPLRHSRLSSASSMSAELRERPPPSPARQPWRSALGFTTQPASPLRVVVSLRTSTETIRNPAAYLRAPSLP</sequence>
<reference evidence="2 3" key="1">
    <citation type="submission" date="2016-07" db="EMBL/GenBank/DDBJ databases">
        <title>Pervasive Adenine N6-methylation of Active Genes in Fungi.</title>
        <authorList>
            <consortium name="DOE Joint Genome Institute"/>
            <person name="Mondo S.J."/>
            <person name="Dannebaum R.O."/>
            <person name="Kuo R.C."/>
            <person name="Labutti K."/>
            <person name="Haridas S."/>
            <person name="Kuo A."/>
            <person name="Salamov A."/>
            <person name="Ahrendt S.R."/>
            <person name="Lipzen A."/>
            <person name="Sullivan W."/>
            <person name="Andreopoulos W.B."/>
            <person name="Clum A."/>
            <person name="Lindquist E."/>
            <person name="Daum C."/>
            <person name="Ramamoorthy G.K."/>
            <person name="Gryganskyi A."/>
            <person name="Culley D."/>
            <person name="Magnuson J.K."/>
            <person name="James T.Y."/>
            <person name="O'Malley M.A."/>
            <person name="Stajich J.E."/>
            <person name="Spatafora J.W."/>
            <person name="Visel A."/>
            <person name="Grigoriev I.V."/>
        </authorList>
    </citation>
    <scope>NUCLEOTIDE SEQUENCE [LARGE SCALE GENOMIC DNA]</scope>
    <source>
        <strain evidence="2 3">62-1032</strain>
    </source>
</reference>
<keyword evidence="3" id="KW-1185">Reference proteome</keyword>
<dbReference type="InParanoid" id="A0A1Y2D3W9"/>
<feature type="compositionally biased region" description="Low complexity" evidence="1">
    <location>
        <begin position="113"/>
        <end position="122"/>
    </location>
</feature>
<evidence type="ECO:0000313" key="2">
    <source>
        <dbReference type="EMBL" id="ORY53988.1"/>
    </source>
</evidence>
<organism evidence="2 3">
    <name type="scientific">Leucosporidium creatinivorum</name>
    <dbReference type="NCBI Taxonomy" id="106004"/>
    <lineage>
        <taxon>Eukaryota</taxon>
        <taxon>Fungi</taxon>
        <taxon>Dikarya</taxon>
        <taxon>Basidiomycota</taxon>
        <taxon>Pucciniomycotina</taxon>
        <taxon>Microbotryomycetes</taxon>
        <taxon>Leucosporidiales</taxon>
        <taxon>Leucosporidium</taxon>
    </lineage>
</organism>
<feature type="compositionally biased region" description="Low complexity" evidence="1">
    <location>
        <begin position="235"/>
        <end position="263"/>
    </location>
</feature>
<feature type="compositionally biased region" description="Low complexity" evidence="1">
    <location>
        <begin position="54"/>
        <end position="74"/>
    </location>
</feature>
<name>A0A1Y2D3W9_9BASI</name>
<feature type="region of interest" description="Disordered" evidence="1">
    <location>
        <begin position="1"/>
        <end position="141"/>
    </location>
</feature>
<protein>
    <submittedName>
        <fullName evidence="2">Uncharacterized protein</fullName>
    </submittedName>
</protein>